<comment type="subcellular location">
    <subcellularLocation>
        <location evidence="1">Membrane</location>
        <topology evidence="1">Multi-pass membrane protein</topology>
    </subcellularLocation>
</comment>
<keyword evidence="8" id="KW-1185">Reference proteome</keyword>
<feature type="transmembrane region" description="Helical" evidence="5">
    <location>
        <begin position="263"/>
        <end position="283"/>
    </location>
</feature>
<dbReference type="CDD" id="cd18989">
    <property type="entry name" value="LGIC_ECD_cation"/>
    <property type="match status" value="1"/>
</dbReference>
<dbReference type="GO" id="GO:0005230">
    <property type="term" value="F:extracellular ligand-gated monoatomic ion channel activity"/>
    <property type="evidence" value="ECO:0007669"/>
    <property type="project" value="InterPro"/>
</dbReference>
<accession>A0A482VDL0</accession>
<dbReference type="Proteomes" id="UP000292052">
    <property type="component" value="Unassembled WGS sequence"/>
</dbReference>
<protein>
    <submittedName>
        <fullName evidence="7">Nicotinic acetylcholine receptor alpha 9 subunit</fullName>
    </submittedName>
</protein>
<keyword evidence="2 5" id="KW-0812">Transmembrane</keyword>
<evidence type="ECO:0000313" key="7">
    <source>
        <dbReference type="EMBL" id="RZB54416.1"/>
    </source>
</evidence>
<keyword evidence="3 5" id="KW-1133">Transmembrane helix</keyword>
<evidence type="ECO:0000256" key="5">
    <source>
        <dbReference type="SAM" id="Phobius"/>
    </source>
</evidence>
<sequence>MANCVVSNVGQVVCVPPTHQTSLCVGDLTRYPFDTQNCTIRFGSWVHSGEEIDIQLAKPPVSTGDLVPNGEWTLVDKQAVKHAGKFKCCPNSTYPSVFYIFQIKRMVGAHVASVILPAIALVAITLTSLWMSPSHSDRLSLCCVNLVCEFLYAQYVSYMLPSHGQNIPLILLFARDSLLLSAFTIVLTVVLKNMVENEKPAPGWMSGTVYILTSSRPGQFIFLNDSSAKGVASAQGEDDGTTIIGNSENVNPATKEWIVFAKILDRLCFVIYFIMYLVMFVSFTP</sequence>
<evidence type="ECO:0000256" key="2">
    <source>
        <dbReference type="ARBA" id="ARBA00022692"/>
    </source>
</evidence>
<feature type="domain" description="Neurotransmitter-gated ion-channel ligand-binding" evidence="6">
    <location>
        <begin position="2"/>
        <end position="106"/>
    </location>
</feature>
<dbReference type="Gene3D" id="1.20.58.390">
    <property type="entry name" value="Neurotransmitter-gated ion-channel transmembrane domain"/>
    <property type="match status" value="1"/>
</dbReference>
<evidence type="ECO:0000256" key="4">
    <source>
        <dbReference type="ARBA" id="ARBA00023136"/>
    </source>
</evidence>
<dbReference type="SUPFAM" id="SSF63712">
    <property type="entry name" value="Nicotinic receptor ligand binding domain-like"/>
    <property type="match status" value="1"/>
</dbReference>
<keyword evidence="4 5" id="KW-0472">Membrane</keyword>
<dbReference type="InterPro" id="IPR038050">
    <property type="entry name" value="Neuro_actylchol_rec"/>
</dbReference>
<evidence type="ECO:0000259" key="6">
    <source>
        <dbReference type="Pfam" id="PF02931"/>
    </source>
</evidence>
<name>A0A482VDL0_ASBVE</name>
<comment type="caution">
    <text evidence="7">The sequence shown here is derived from an EMBL/GenBank/DDBJ whole genome shotgun (WGS) entry which is preliminary data.</text>
</comment>
<evidence type="ECO:0000256" key="1">
    <source>
        <dbReference type="ARBA" id="ARBA00004141"/>
    </source>
</evidence>
<organism evidence="7 8">
    <name type="scientific">Asbolus verrucosus</name>
    <name type="common">Desert ironclad beetle</name>
    <dbReference type="NCBI Taxonomy" id="1661398"/>
    <lineage>
        <taxon>Eukaryota</taxon>
        <taxon>Metazoa</taxon>
        <taxon>Ecdysozoa</taxon>
        <taxon>Arthropoda</taxon>
        <taxon>Hexapoda</taxon>
        <taxon>Insecta</taxon>
        <taxon>Pterygota</taxon>
        <taxon>Neoptera</taxon>
        <taxon>Endopterygota</taxon>
        <taxon>Coleoptera</taxon>
        <taxon>Polyphaga</taxon>
        <taxon>Cucujiformia</taxon>
        <taxon>Tenebrionidae</taxon>
        <taxon>Pimeliinae</taxon>
        <taxon>Asbolus</taxon>
    </lineage>
</organism>
<dbReference type="Gene3D" id="2.70.170.10">
    <property type="entry name" value="Neurotransmitter-gated ion-channel ligand-binding domain"/>
    <property type="match status" value="1"/>
</dbReference>
<dbReference type="GO" id="GO:0016020">
    <property type="term" value="C:membrane"/>
    <property type="evidence" value="ECO:0007669"/>
    <property type="project" value="UniProtKB-SubCell"/>
</dbReference>
<dbReference type="OrthoDB" id="410315at2759"/>
<feature type="transmembrane region" description="Helical" evidence="5">
    <location>
        <begin position="167"/>
        <end position="191"/>
    </location>
</feature>
<dbReference type="PANTHER" id="PTHR18945">
    <property type="entry name" value="NEUROTRANSMITTER GATED ION CHANNEL"/>
    <property type="match status" value="1"/>
</dbReference>
<dbReference type="EMBL" id="QDEB01110793">
    <property type="protein sequence ID" value="RZB54416.1"/>
    <property type="molecule type" value="Genomic_DNA"/>
</dbReference>
<evidence type="ECO:0000313" key="8">
    <source>
        <dbReference type="Proteomes" id="UP000292052"/>
    </source>
</evidence>
<dbReference type="GO" id="GO:0004888">
    <property type="term" value="F:transmembrane signaling receptor activity"/>
    <property type="evidence" value="ECO:0007669"/>
    <property type="project" value="InterPro"/>
</dbReference>
<dbReference type="SUPFAM" id="SSF90112">
    <property type="entry name" value="Neurotransmitter-gated ion-channel transmembrane pore"/>
    <property type="match status" value="1"/>
</dbReference>
<dbReference type="InterPro" id="IPR006201">
    <property type="entry name" value="Neur_channel"/>
</dbReference>
<dbReference type="InterPro" id="IPR036734">
    <property type="entry name" value="Neur_chan_lig-bd_sf"/>
</dbReference>
<reference evidence="7 8" key="1">
    <citation type="submission" date="2017-03" db="EMBL/GenBank/DDBJ databases">
        <title>Genome of the blue death feigning beetle - Asbolus verrucosus.</title>
        <authorList>
            <person name="Rider S.D."/>
        </authorList>
    </citation>
    <scope>NUCLEOTIDE SEQUENCE [LARGE SCALE GENOMIC DNA]</scope>
    <source>
        <strain evidence="7">Butters</strain>
        <tissue evidence="7">Head and leg muscle</tissue>
    </source>
</reference>
<dbReference type="InterPro" id="IPR036719">
    <property type="entry name" value="Neuro-gated_channel_TM_sf"/>
</dbReference>
<dbReference type="InterPro" id="IPR006202">
    <property type="entry name" value="Neur_chan_lig-bd"/>
</dbReference>
<dbReference type="AlphaFoldDB" id="A0A482VDL0"/>
<gene>
    <name evidence="7" type="ORF">BDFB_011210</name>
</gene>
<feature type="non-terminal residue" evidence="7">
    <location>
        <position position="285"/>
    </location>
</feature>
<keyword evidence="7" id="KW-0675">Receptor</keyword>
<dbReference type="STRING" id="1661398.A0A482VDL0"/>
<dbReference type="FunFam" id="1.20.58.390:FF:000092">
    <property type="entry name" value="Nicotinic acetylcholine receptor subunit alpha10"/>
    <property type="match status" value="1"/>
</dbReference>
<dbReference type="Pfam" id="PF02931">
    <property type="entry name" value="Neur_chan_LBD"/>
    <property type="match status" value="1"/>
</dbReference>
<proteinExistence type="predicted"/>
<evidence type="ECO:0000256" key="3">
    <source>
        <dbReference type="ARBA" id="ARBA00022989"/>
    </source>
</evidence>
<feature type="transmembrane region" description="Helical" evidence="5">
    <location>
        <begin position="107"/>
        <end position="131"/>
    </location>
</feature>